<comment type="catalytic activity">
    <reaction evidence="11">
        <text>Random hydrolysis of (1-&gt;6)-linkages in (1-&gt;6)-beta-D-glucans.</text>
        <dbReference type="EC" id="3.2.1.75"/>
    </reaction>
</comment>
<evidence type="ECO:0000256" key="9">
    <source>
        <dbReference type="ARBA" id="ARBA00023316"/>
    </source>
</evidence>
<dbReference type="PANTHER" id="PTHR31297">
    <property type="entry name" value="GLUCAN ENDO-1,6-BETA-GLUCOSIDASE B"/>
    <property type="match status" value="1"/>
</dbReference>
<keyword evidence="21" id="KW-1185">Reference proteome</keyword>
<keyword evidence="8 17" id="KW-0326">Glycosidase</keyword>
<organism evidence="20 21">
    <name type="scientific">Lepidopterella palustris CBS 459.81</name>
    <dbReference type="NCBI Taxonomy" id="1314670"/>
    <lineage>
        <taxon>Eukaryota</taxon>
        <taxon>Fungi</taxon>
        <taxon>Dikarya</taxon>
        <taxon>Ascomycota</taxon>
        <taxon>Pezizomycotina</taxon>
        <taxon>Dothideomycetes</taxon>
        <taxon>Pleosporomycetidae</taxon>
        <taxon>Mytilinidiales</taxon>
        <taxon>Argynnaceae</taxon>
        <taxon>Lepidopterella</taxon>
    </lineage>
</organism>
<dbReference type="AlphaFoldDB" id="A0A8E2EH91"/>
<dbReference type="InterPro" id="IPR017853">
    <property type="entry name" value="GH"/>
</dbReference>
<feature type="signal peptide" evidence="18">
    <location>
        <begin position="1"/>
        <end position="17"/>
    </location>
</feature>
<gene>
    <name evidence="20" type="ORF">K432DRAFT_432691</name>
</gene>
<evidence type="ECO:0000259" key="19">
    <source>
        <dbReference type="Pfam" id="PF00150"/>
    </source>
</evidence>
<dbReference type="FunFam" id="3.20.20.80:FF:000269">
    <property type="entry name" value="Probable glucan endo-1,6-beta-glucosidase B"/>
    <property type="match status" value="1"/>
</dbReference>
<evidence type="ECO:0000256" key="14">
    <source>
        <dbReference type="ARBA" id="ARBA00041472"/>
    </source>
</evidence>
<evidence type="ECO:0000256" key="15">
    <source>
        <dbReference type="ARBA" id="ARBA00042025"/>
    </source>
</evidence>
<dbReference type="EC" id="3.2.1.75" evidence="13"/>
<comment type="function">
    <text evidence="12">Beta-glucanases participate in the metabolism of beta-glucan, the main structural component of the cell wall. Acts on lutean, pustulan and 1,6-oligo-beta-D-glucosides.</text>
</comment>
<evidence type="ECO:0000256" key="7">
    <source>
        <dbReference type="ARBA" id="ARBA00023277"/>
    </source>
</evidence>
<dbReference type="InterPro" id="IPR050386">
    <property type="entry name" value="Glycosyl_hydrolase_5"/>
</dbReference>
<evidence type="ECO:0000256" key="13">
    <source>
        <dbReference type="ARBA" id="ARBA00038935"/>
    </source>
</evidence>
<dbReference type="SUPFAM" id="SSF51445">
    <property type="entry name" value="(Trans)glycosidases"/>
    <property type="match status" value="1"/>
</dbReference>
<keyword evidence="10" id="KW-0624">Polysaccharide degradation</keyword>
<dbReference type="GO" id="GO:0009251">
    <property type="term" value="P:glucan catabolic process"/>
    <property type="evidence" value="ECO:0007669"/>
    <property type="project" value="TreeGrafter"/>
</dbReference>
<keyword evidence="5 17" id="KW-0378">Hydrolase</keyword>
<evidence type="ECO:0000313" key="21">
    <source>
        <dbReference type="Proteomes" id="UP000250266"/>
    </source>
</evidence>
<name>A0A8E2EH91_9PEZI</name>
<reference evidence="20 21" key="1">
    <citation type="journal article" date="2016" name="Nat. Commun.">
        <title>Ectomycorrhizal ecology is imprinted in the genome of the dominant symbiotic fungus Cenococcum geophilum.</title>
        <authorList>
            <consortium name="DOE Joint Genome Institute"/>
            <person name="Peter M."/>
            <person name="Kohler A."/>
            <person name="Ohm R.A."/>
            <person name="Kuo A."/>
            <person name="Krutzmann J."/>
            <person name="Morin E."/>
            <person name="Arend M."/>
            <person name="Barry K.W."/>
            <person name="Binder M."/>
            <person name="Choi C."/>
            <person name="Clum A."/>
            <person name="Copeland A."/>
            <person name="Grisel N."/>
            <person name="Haridas S."/>
            <person name="Kipfer T."/>
            <person name="LaButti K."/>
            <person name="Lindquist E."/>
            <person name="Lipzen A."/>
            <person name="Maire R."/>
            <person name="Meier B."/>
            <person name="Mihaltcheva S."/>
            <person name="Molinier V."/>
            <person name="Murat C."/>
            <person name="Poggeler S."/>
            <person name="Quandt C.A."/>
            <person name="Sperisen C."/>
            <person name="Tritt A."/>
            <person name="Tisserant E."/>
            <person name="Crous P.W."/>
            <person name="Henrissat B."/>
            <person name="Nehls U."/>
            <person name="Egli S."/>
            <person name="Spatafora J.W."/>
            <person name="Grigoriev I.V."/>
            <person name="Martin F.M."/>
        </authorList>
    </citation>
    <scope>NUCLEOTIDE SEQUENCE [LARGE SCALE GENOMIC DNA]</scope>
    <source>
        <strain evidence="20 21">CBS 459.81</strain>
    </source>
</reference>
<evidence type="ECO:0000256" key="5">
    <source>
        <dbReference type="ARBA" id="ARBA00022801"/>
    </source>
</evidence>
<keyword evidence="9" id="KW-0961">Cell wall biogenesis/degradation</keyword>
<evidence type="ECO:0000256" key="12">
    <source>
        <dbReference type="ARBA" id="ARBA00037628"/>
    </source>
</evidence>
<evidence type="ECO:0000256" key="10">
    <source>
        <dbReference type="ARBA" id="ARBA00023326"/>
    </source>
</evidence>
<dbReference type="GO" id="GO:0009986">
    <property type="term" value="C:cell surface"/>
    <property type="evidence" value="ECO:0007669"/>
    <property type="project" value="TreeGrafter"/>
</dbReference>
<keyword evidence="7" id="KW-0119">Carbohydrate metabolism</keyword>
<evidence type="ECO:0000256" key="16">
    <source>
        <dbReference type="ARBA" id="ARBA00043257"/>
    </source>
</evidence>
<evidence type="ECO:0000256" key="1">
    <source>
        <dbReference type="ARBA" id="ARBA00004613"/>
    </source>
</evidence>
<evidence type="ECO:0000256" key="18">
    <source>
        <dbReference type="SAM" id="SignalP"/>
    </source>
</evidence>
<keyword evidence="4 18" id="KW-0732">Signal</keyword>
<accession>A0A8E2EH91</accession>
<evidence type="ECO:0000256" key="6">
    <source>
        <dbReference type="ARBA" id="ARBA00023180"/>
    </source>
</evidence>
<dbReference type="OrthoDB" id="1887033at2759"/>
<sequence>MRFLLIPLLACLTAVDAWMPSDRGLFGETRNANHTRLPAGKGRTVRKWLQVSGKVRGVNLGSMFIIEPWMASTEWANMGCGSSASEFDCVLKLGQTAANAAFQAHWARWITQDDIETMASYGINTIRIPVGYWIDESIVYSDSEHFPQGGLAYLDQLVGWASNKGFYIIIDLHGAPGAQVAKQAFTGQYAPTPGFYQTYQYERAYSFLQFITNRIHTNANYRNVGMVGVVNEPIAGQPSLISEYYPTAYGKIRATESSLGVTANSHIHIQFMDASWGAGDPKASLTNTFFVAYDNHRYLKWDPSVATTQAGYLGASCADNVASDGDTPLIVGEWSISPADAVQTSPAFDIADSANAAFYTSWWAAQVLAYEKQEGWIFWAWKAQLADYRWSYSEAVQKGIVPTDPDQAYQEGVC</sequence>
<evidence type="ECO:0000256" key="2">
    <source>
        <dbReference type="ARBA" id="ARBA00005641"/>
    </source>
</evidence>
<evidence type="ECO:0000256" key="3">
    <source>
        <dbReference type="ARBA" id="ARBA00022525"/>
    </source>
</evidence>
<evidence type="ECO:0000256" key="8">
    <source>
        <dbReference type="ARBA" id="ARBA00023295"/>
    </source>
</evidence>
<evidence type="ECO:0000256" key="11">
    <source>
        <dbReference type="ARBA" id="ARBA00036633"/>
    </source>
</evidence>
<feature type="chain" id="PRO_5034306706" description="glucan endo-1,6-beta-glucosidase" evidence="18">
    <location>
        <begin position="18"/>
        <end position="414"/>
    </location>
</feature>
<proteinExistence type="inferred from homology"/>
<dbReference type="PANTHER" id="PTHR31297:SF39">
    <property type="entry name" value="GLUCAN ENDO-1,6-BETA-GLUCOSIDASE B"/>
    <property type="match status" value="1"/>
</dbReference>
<comment type="similarity">
    <text evidence="2 17">Belongs to the glycosyl hydrolase 5 (cellulase A) family.</text>
</comment>
<dbReference type="GO" id="GO:0071555">
    <property type="term" value="P:cell wall organization"/>
    <property type="evidence" value="ECO:0007669"/>
    <property type="project" value="UniProtKB-KW"/>
</dbReference>
<dbReference type="EMBL" id="KV744853">
    <property type="protein sequence ID" value="OCK83775.1"/>
    <property type="molecule type" value="Genomic_DNA"/>
</dbReference>
<protein>
    <recommendedName>
        <fullName evidence="13">glucan endo-1,6-beta-glucosidase</fullName>
        <ecNumber evidence="13">3.2.1.75</ecNumber>
    </recommendedName>
    <alternativeName>
        <fullName evidence="15">Beta-1,6-glucanase B</fullName>
    </alternativeName>
    <alternativeName>
        <fullName evidence="14">Endo-1,6-beta-D-glucanase B</fullName>
    </alternativeName>
    <alternativeName>
        <fullName evidence="16">Endo-1,6-beta-glucanase B</fullName>
    </alternativeName>
</protein>
<evidence type="ECO:0000313" key="20">
    <source>
        <dbReference type="EMBL" id="OCK83775.1"/>
    </source>
</evidence>
<keyword evidence="3" id="KW-0964">Secreted</keyword>
<evidence type="ECO:0000256" key="17">
    <source>
        <dbReference type="RuleBase" id="RU361153"/>
    </source>
</evidence>
<dbReference type="Pfam" id="PF00150">
    <property type="entry name" value="Cellulase"/>
    <property type="match status" value="1"/>
</dbReference>
<evidence type="ECO:0000256" key="4">
    <source>
        <dbReference type="ARBA" id="ARBA00022729"/>
    </source>
</evidence>
<feature type="domain" description="Glycoside hydrolase family 5" evidence="19">
    <location>
        <begin position="99"/>
        <end position="383"/>
    </location>
</feature>
<dbReference type="Gene3D" id="3.20.20.80">
    <property type="entry name" value="Glycosidases"/>
    <property type="match status" value="1"/>
</dbReference>
<dbReference type="GO" id="GO:0004338">
    <property type="term" value="F:glucan exo-1,3-beta-glucosidase activity"/>
    <property type="evidence" value="ECO:0007669"/>
    <property type="project" value="TreeGrafter"/>
</dbReference>
<dbReference type="Proteomes" id="UP000250266">
    <property type="component" value="Unassembled WGS sequence"/>
</dbReference>
<comment type="subcellular location">
    <subcellularLocation>
        <location evidence="1">Secreted</location>
    </subcellularLocation>
</comment>
<dbReference type="GO" id="GO:0005576">
    <property type="term" value="C:extracellular region"/>
    <property type="evidence" value="ECO:0007669"/>
    <property type="project" value="UniProtKB-SubCell"/>
</dbReference>
<dbReference type="GO" id="GO:0046557">
    <property type="term" value="F:glucan endo-1,6-beta-glucosidase activity"/>
    <property type="evidence" value="ECO:0007669"/>
    <property type="project" value="UniProtKB-EC"/>
</dbReference>
<dbReference type="InterPro" id="IPR001547">
    <property type="entry name" value="Glyco_hydro_5"/>
</dbReference>
<keyword evidence="6" id="KW-0325">Glycoprotein</keyword>